<dbReference type="RefSeq" id="WP_179728971.1">
    <property type="nucleotide sequence ID" value="NZ_BAABEF010000001.1"/>
</dbReference>
<protein>
    <submittedName>
        <fullName evidence="2">Uncharacterized protein</fullName>
    </submittedName>
</protein>
<feature type="region of interest" description="Disordered" evidence="1">
    <location>
        <begin position="64"/>
        <end position="84"/>
    </location>
</feature>
<sequence>MDEGTVETVSIAQLEPGDVVTLPGVPGRCRIQVARSAVPGVVWLYVADAVTGVRRRGHVALPLHQDVTRHGAAPAPRGRAPEDT</sequence>
<evidence type="ECO:0000313" key="2">
    <source>
        <dbReference type="EMBL" id="NYD32850.1"/>
    </source>
</evidence>
<dbReference type="AlphaFoldDB" id="A0A852RVF5"/>
<dbReference type="Proteomes" id="UP000582231">
    <property type="component" value="Unassembled WGS sequence"/>
</dbReference>
<evidence type="ECO:0000256" key="1">
    <source>
        <dbReference type="SAM" id="MobiDB-lite"/>
    </source>
</evidence>
<gene>
    <name evidence="2" type="ORF">BJ958_004396</name>
</gene>
<comment type="caution">
    <text evidence="2">The sequence shown here is derived from an EMBL/GenBank/DDBJ whole genome shotgun (WGS) entry which is preliminary data.</text>
</comment>
<dbReference type="EMBL" id="JACCBF010000001">
    <property type="protein sequence ID" value="NYD32850.1"/>
    <property type="molecule type" value="Genomic_DNA"/>
</dbReference>
<organism evidence="2 3">
    <name type="scientific">Nocardioides kongjuensis</name>
    <dbReference type="NCBI Taxonomy" id="349522"/>
    <lineage>
        <taxon>Bacteria</taxon>
        <taxon>Bacillati</taxon>
        <taxon>Actinomycetota</taxon>
        <taxon>Actinomycetes</taxon>
        <taxon>Propionibacteriales</taxon>
        <taxon>Nocardioidaceae</taxon>
        <taxon>Nocardioides</taxon>
    </lineage>
</organism>
<proteinExistence type="predicted"/>
<evidence type="ECO:0000313" key="3">
    <source>
        <dbReference type="Proteomes" id="UP000582231"/>
    </source>
</evidence>
<reference evidence="2 3" key="1">
    <citation type="submission" date="2020-07" db="EMBL/GenBank/DDBJ databases">
        <title>Sequencing the genomes of 1000 actinobacteria strains.</title>
        <authorList>
            <person name="Klenk H.-P."/>
        </authorList>
    </citation>
    <scope>NUCLEOTIDE SEQUENCE [LARGE SCALE GENOMIC DNA]</scope>
    <source>
        <strain evidence="2 3">DSM 19082</strain>
    </source>
</reference>
<name>A0A852RVF5_9ACTN</name>
<keyword evidence="3" id="KW-1185">Reference proteome</keyword>
<accession>A0A852RVF5</accession>